<dbReference type="EMBL" id="HBIR01034142">
    <property type="protein sequence ID" value="CAE0564433.1"/>
    <property type="molecule type" value="Transcribed_RNA"/>
</dbReference>
<feature type="compositionally biased region" description="Basic and acidic residues" evidence="1">
    <location>
        <begin position="71"/>
        <end position="115"/>
    </location>
</feature>
<organism evidence="3">
    <name type="scientific">Emiliania huxleyi</name>
    <name type="common">Coccolithophore</name>
    <name type="synonym">Pontosphaera huxleyi</name>
    <dbReference type="NCBI Taxonomy" id="2903"/>
    <lineage>
        <taxon>Eukaryota</taxon>
        <taxon>Haptista</taxon>
        <taxon>Haptophyta</taxon>
        <taxon>Prymnesiophyceae</taxon>
        <taxon>Isochrysidales</taxon>
        <taxon>Noelaerhabdaceae</taxon>
        <taxon>Emiliania</taxon>
    </lineage>
</organism>
<name>A0A6V2SWU7_EMIHU</name>
<feature type="region of interest" description="Disordered" evidence="1">
    <location>
        <begin position="514"/>
        <end position="546"/>
    </location>
</feature>
<evidence type="ECO:0000313" key="2">
    <source>
        <dbReference type="EMBL" id="CAE0564432.1"/>
    </source>
</evidence>
<gene>
    <name evidence="2" type="ORF">EHUX00137_LOCUS26579</name>
    <name evidence="3" type="ORF">EHUX00137_LOCUS26580</name>
</gene>
<dbReference type="EMBL" id="HBIR01034141">
    <property type="protein sequence ID" value="CAE0564432.1"/>
    <property type="molecule type" value="Transcribed_RNA"/>
</dbReference>
<protein>
    <submittedName>
        <fullName evidence="3">Uncharacterized protein</fullName>
    </submittedName>
</protein>
<accession>A0A6V2SWU7</accession>
<feature type="compositionally biased region" description="Basic and acidic residues" evidence="1">
    <location>
        <begin position="127"/>
        <end position="140"/>
    </location>
</feature>
<feature type="compositionally biased region" description="Basic and acidic residues" evidence="1">
    <location>
        <begin position="525"/>
        <end position="534"/>
    </location>
</feature>
<dbReference type="AlphaFoldDB" id="A0A6V2SWU7"/>
<sequence length="546" mass="58407">MLFHRQPVSLRIDIPVDDFLPSHPTPDEVVSAKRASLSTPRTAKSPEELARAEKMSGLLHKAHIEAVQARAAREGERAREAKARRLRHEESERQRLQARLDRAASRDKCHGEAKATEAASKALLRTQRAEEARKARTAAEAERAEKLASLSARVEESAERKSKLMAATQAKNAHWFKRALAVVAAHKEQQREAAQASAMMLETKFGAAAERRTASMSYKPNSGSRAELVKAAVETTKLEQALRIKRALEAAAERRESTLGQRIEKARSELSRVQAAIELKEAAAAAQLVAARRSHFAKLNDADVRVQLSRQSRQTKPPVAFEVASGDGSAAGQLPAAVINRLQIKTRRSPLAPATDLATRKSITANARAAFARKDLAAVEAALAATKAKAAALKTATEAAGRRGAAIARSAILARAAKAKATNALVDRAAIRRGASRAAKSTRLGRKALCAQAASGRRAAGLVARAAKAGTKERAAAFKAKREAMDAARAERGHALHRRTLAAHAAAATLLARKASAATTRRKNLPSDERRAAKAESAAKPSCSVA</sequence>
<feature type="region of interest" description="Disordered" evidence="1">
    <location>
        <begin position="71"/>
        <end position="140"/>
    </location>
</feature>
<feature type="region of interest" description="Disordered" evidence="1">
    <location>
        <begin position="25"/>
        <end position="48"/>
    </location>
</feature>
<reference evidence="3" key="1">
    <citation type="submission" date="2021-01" db="EMBL/GenBank/DDBJ databases">
        <authorList>
            <person name="Corre E."/>
            <person name="Pelletier E."/>
            <person name="Niang G."/>
            <person name="Scheremetjew M."/>
            <person name="Finn R."/>
            <person name="Kale V."/>
            <person name="Holt S."/>
            <person name="Cochrane G."/>
            <person name="Meng A."/>
            <person name="Brown T."/>
            <person name="Cohen L."/>
        </authorList>
    </citation>
    <scope>NUCLEOTIDE SEQUENCE</scope>
    <source>
        <strain evidence="3">379</strain>
    </source>
</reference>
<evidence type="ECO:0000313" key="3">
    <source>
        <dbReference type="EMBL" id="CAE0564433.1"/>
    </source>
</evidence>
<proteinExistence type="predicted"/>
<evidence type="ECO:0000256" key="1">
    <source>
        <dbReference type="SAM" id="MobiDB-lite"/>
    </source>
</evidence>